<protein>
    <submittedName>
        <fullName evidence="2">Uncharacterized protein</fullName>
    </submittedName>
</protein>
<evidence type="ECO:0000313" key="1">
    <source>
        <dbReference type="EMBL" id="AIX15540.1"/>
    </source>
</evidence>
<evidence type="ECO:0000313" key="6">
    <source>
        <dbReference type="EMBL" id="AIX35609.1"/>
    </source>
</evidence>
<dbReference type="EMBL" id="KJ019117">
    <property type="protein sequence ID" value="AIX35609.1"/>
    <property type="molecule type" value="Genomic_DNA"/>
</dbReference>
<dbReference type="EMBL" id="KJ019127">
    <property type="protein sequence ID" value="AIX37846.1"/>
    <property type="molecule type" value="Genomic_DNA"/>
</dbReference>
<evidence type="ECO:0000313" key="5">
    <source>
        <dbReference type="EMBL" id="AIX25279.1"/>
    </source>
</evidence>
<dbReference type="Proteomes" id="UP000185386">
    <property type="component" value="Segment"/>
</dbReference>
<organism evidence="2 11">
    <name type="scientific">Synechococcus phage ACG-2014d</name>
    <dbReference type="NCBI Taxonomy" id="1493509"/>
    <lineage>
        <taxon>Viruses</taxon>
        <taxon>Duplodnaviria</taxon>
        <taxon>Heunggongvirae</taxon>
        <taxon>Uroviricota</taxon>
        <taxon>Caudoviricetes</taxon>
        <taxon>Pantevenvirales</taxon>
        <taxon>Kyanoviridae</taxon>
        <taxon>Lowelvirus</taxon>
        <taxon>Lowelvirus tuscon4d</taxon>
    </lineage>
</organism>
<dbReference type="EMBL" id="KJ019140">
    <property type="protein sequence ID" value="AIX40645.1"/>
    <property type="molecule type" value="Genomic_DNA"/>
</dbReference>
<evidence type="ECO:0000313" key="2">
    <source>
        <dbReference type="EMBL" id="AIX16371.1"/>
    </source>
</evidence>
<name>A0A0E3ES34_9CAUD</name>
<evidence type="ECO:0000313" key="7">
    <source>
        <dbReference type="EMBL" id="AIX37846.1"/>
    </source>
</evidence>
<dbReference type="Proteomes" id="UP000185369">
    <property type="component" value="Segment"/>
</dbReference>
<evidence type="ECO:0000313" key="3">
    <source>
        <dbReference type="EMBL" id="AIX21169.1"/>
    </source>
</evidence>
<dbReference type="Proteomes" id="UP000185372">
    <property type="component" value="Genome"/>
</dbReference>
<dbReference type="EMBL" id="KJ019036">
    <property type="protein sequence ID" value="AIX16371.1"/>
    <property type="molecule type" value="Genomic_DNA"/>
</dbReference>
<dbReference type="Proteomes" id="UP000185353">
    <property type="component" value="Segment"/>
</dbReference>
<evidence type="ECO:0000313" key="11">
    <source>
        <dbReference type="Proteomes" id="UP000185369"/>
    </source>
</evidence>
<accession>A0A0E3ES34</accession>
<sequence length="116" mass="13639">MFNPDQFDYNDPREGEIPTWMQDKNAILWQDNKIAHDTILQIFEKVLMRIAALEEGTTEVGTHVTTLYDRVNAIPEITGDLFKYRPRGKDYLSLGNNFDEIYNRIENIEMHQGGFW</sequence>
<dbReference type="EMBL" id="KJ019074">
    <property type="protein sequence ID" value="AIX25060.1"/>
    <property type="molecule type" value="Genomic_DNA"/>
</dbReference>
<gene>
    <name evidence="8" type="ORF">Syn7803C109_64</name>
    <name evidence="1" type="ORF">Syn7803C49_64</name>
    <name evidence="2" type="ORF">Syn7803C57_64</name>
    <name evidence="3" type="ORF">Syn7803C89_64</name>
    <name evidence="4" type="ORF">Syn7803US110_64</name>
    <name evidence="5" type="ORF">Syn7803US111_64</name>
    <name evidence="6" type="ORF">Syn7803US63_63</name>
    <name evidence="7" type="ORF">Syn7803US85_64</name>
</gene>
<dbReference type="Proteomes" id="UP000185375">
    <property type="component" value="Segment"/>
</dbReference>
<dbReference type="EMBL" id="KJ019057">
    <property type="protein sequence ID" value="AIX21169.1"/>
    <property type="molecule type" value="Genomic_DNA"/>
</dbReference>
<dbReference type="Proteomes" id="UP000185355">
    <property type="component" value="Segment"/>
</dbReference>
<evidence type="ECO:0000313" key="8">
    <source>
        <dbReference type="EMBL" id="AIX40645.1"/>
    </source>
</evidence>
<reference evidence="9 10" key="1">
    <citation type="submission" date="2013-12" db="EMBL/GenBank/DDBJ databases">
        <title>Ecological redundancy of diverse viral populations within a natural community.</title>
        <authorList>
            <person name="Gregory A.C."/>
            <person name="LaButti K."/>
            <person name="Copeland A."/>
            <person name="Woyke T."/>
            <person name="Sullivan M.B."/>
        </authorList>
    </citation>
    <scope>NUCLEOTIDE SEQUENCE [LARGE SCALE GENOMIC DNA]</scope>
    <source>
        <strain evidence="8">Syn7803C109</strain>
        <strain evidence="1">Syn7803C49</strain>
        <strain evidence="2">Syn7803C57</strain>
        <strain evidence="3">Syn7803C89</strain>
        <strain evidence="4">Syn7803US110</strain>
        <strain evidence="5">Syn7803US111</strain>
        <strain evidence="6">Syn7803US63</strain>
        <strain evidence="7">Syn7803US85</strain>
    </source>
</reference>
<evidence type="ECO:0000313" key="10">
    <source>
        <dbReference type="Proteomes" id="UP000185353"/>
    </source>
</evidence>
<dbReference type="EMBL" id="KJ019032">
    <property type="protein sequence ID" value="AIX15540.1"/>
    <property type="molecule type" value="Genomic_DNA"/>
</dbReference>
<dbReference type="EMBL" id="KJ019075">
    <property type="protein sequence ID" value="AIX25279.1"/>
    <property type="molecule type" value="Genomic_DNA"/>
</dbReference>
<dbReference type="Proteomes" id="UP000185345">
    <property type="component" value="Segment"/>
</dbReference>
<proteinExistence type="predicted"/>
<evidence type="ECO:0000313" key="9">
    <source>
        <dbReference type="Proteomes" id="UP000185345"/>
    </source>
</evidence>
<dbReference type="Proteomes" id="UP000185385">
    <property type="component" value="Segment"/>
</dbReference>
<evidence type="ECO:0000313" key="4">
    <source>
        <dbReference type="EMBL" id="AIX25060.1"/>
    </source>
</evidence>